<evidence type="ECO:0000313" key="2">
    <source>
        <dbReference type="EMBL" id="KKL08730.1"/>
    </source>
</evidence>
<feature type="transmembrane region" description="Helical" evidence="1">
    <location>
        <begin position="6"/>
        <end position="27"/>
    </location>
</feature>
<proteinExistence type="predicted"/>
<reference evidence="2" key="1">
    <citation type="journal article" date="2015" name="Nature">
        <title>Complex archaea that bridge the gap between prokaryotes and eukaryotes.</title>
        <authorList>
            <person name="Spang A."/>
            <person name="Saw J.H."/>
            <person name="Jorgensen S.L."/>
            <person name="Zaremba-Niedzwiedzka K."/>
            <person name="Martijn J."/>
            <person name="Lind A.E."/>
            <person name="van Eijk R."/>
            <person name="Schleper C."/>
            <person name="Guy L."/>
            <person name="Ettema T.J."/>
        </authorList>
    </citation>
    <scope>NUCLEOTIDE SEQUENCE</scope>
</reference>
<comment type="caution">
    <text evidence="2">The sequence shown here is derived from an EMBL/GenBank/DDBJ whole genome shotgun (WGS) entry which is preliminary data.</text>
</comment>
<keyword evidence="1" id="KW-0472">Membrane</keyword>
<dbReference type="EMBL" id="LAZR01042764">
    <property type="protein sequence ID" value="KKL08730.1"/>
    <property type="molecule type" value="Genomic_DNA"/>
</dbReference>
<dbReference type="AlphaFoldDB" id="A0A0F9AH55"/>
<evidence type="ECO:0008006" key="3">
    <source>
        <dbReference type="Google" id="ProtNLM"/>
    </source>
</evidence>
<evidence type="ECO:0000256" key="1">
    <source>
        <dbReference type="SAM" id="Phobius"/>
    </source>
</evidence>
<feature type="transmembrane region" description="Helical" evidence="1">
    <location>
        <begin position="39"/>
        <end position="60"/>
    </location>
</feature>
<sequence length="97" mass="10500">MEITAVEVIVWLIVGGIAGSLAGMVVTRKKEGFGRYANLGVGLLGALMGGFIFDFFDIGVGLGKLSISFKDLLSAFLGSLAFLVVVWFVKRWWKKKA</sequence>
<accession>A0A0F9AH55</accession>
<keyword evidence="1" id="KW-0812">Transmembrane</keyword>
<protein>
    <recommendedName>
        <fullName evidence="3">Transglycosylase associated protein</fullName>
    </recommendedName>
</protein>
<feature type="transmembrane region" description="Helical" evidence="1">
    <location>
        <begin position="72"/>
        <end position="89"/>
    </location>
</feature>
<name>A0A0F9AH55_9ZZZZ</name>
<gene>
    <name evidence="2" type="ORF">LCGC14_2572950</name>
</gene>
<organism evidence="2">
    <name type="scientific">marine sediment metagenome</name>
    <dbReference type="NCBI Taxonomy" id="412755"/>
    <lineage>
        <taxon>unclassified sequences</taxon>
        <taxon>metagenomes</taxon>
        <taxon>ecological metagenomes</taxon>
    </lineage>
</organism>
<keyword evidence="1" id="KW-1133">Transmembrane helix</keyword>